<evidence type="ECO:0000256" key="4">
    <source>
        <dbReference type="ARBA" id="ARBA00023014"/>
    </source>
</evidence>
<dbReference type="InterPro" id="IPR037225">
    <property type="entry name" value="Nuo51_FMN-bd_sf"/>
</dbReference>
<dbReference type="Gene3D" id="3.40.50.11540">
    <property type="entry name" value="NADH-ubiquinone oxidoreductase 51kDa subunit"/>
    <property type="match status" value="1"/>
</dbReference>
<evidence type="ECO:0000256" key="3">
    <source>
        <dbReference type="ARBA" id="ARBA00023004"/>
    </source>
</evidence>
<dbReference type="GO" id="GO:0046872">
    <property type="term" value="F:metal ion binding"/>
    <property type="evidence" value="ECO:0007669"/>
    <property type="project" value="UniProtKB-KW"/>
</dbReference>
<name>A0A345E1H9_9EURY</name>
<evidence type="ECO:0000256" key="1">
    <source>
        <dbReference type="ARBA" id="ARBA00022485"/>
    </source>
</evidence>
<dbReference type="EMBL" id="CP031150">
    <property type="protein sequence ID" value="AXG06051.1"/>
    <property type="molecule type" value="Genomic_DNA"/>
</dbReference>
<dbReference type="Pfam" id="PF01512">
    <property type="entry name" value="Complex1_51K"/>
    <property type="match status" value="1"/>
</dbReference>
<dbReference type="AlphaFoldDB" id="A0A345E1H9"/>
<evidence type="ECO:0000313" key="6">
    <source>
        <dbReference type="EMBL" id="AXG06051.1"/>
    </source>
</evidence>
<keyword evidence="1" id="KW-0004">4Fe-4S</keyword>
<sequence length="365" mass="39427">MSLSQLDGMAVPKIATTLRDAGVAGAGGAGFPTHAKWRRLDDVDHLLVNHQESEPIYYMDRWLGRERAHAFAALFEALLGSAFETVVVTPKLKHRDWTRGLEAVTDATVYLPEDLPVDADDESGVVFAYTDDEYKYGMESILLNVATGTVVRGDDLPMDHGWIVQNTETLWNAYRALDRGIPTTRTYVHVAGNVPEHRFLDVPIGTPAADLLDAAGRPIGSLSDAEVLLHGGPGWSFRTDGTPAEFRVSKRTNAILVLDADTVAANTYGDGRIEVLDARDWGGDHETSPTTLDPDAVGVPLAANPAIGPVEPADPLVSPGDRVKRRDVIAAPGDGISNTHHAPIDGIVTDVFESRIDIRFDVCPV</sequence>
<evidence type="ECO:0000259" key="5">
    <source>
        <dbReference type="Pfam" id="PF01512"/>
    </source>
</evidence>
<dbReference type="SUPFAM" id="SSF142984">
    <property type="entry name" value="Nqo1 middle domain-like"/>
    <property type="match status" value="1"/>
</dbReference>
<protein>
    <submittedName>
        <fullName evidence="6">NADH dehydrogenase subunit</fullName>
    </submittedName>
</protein>
<dbReference type="PANTHER" id="PTHR43034:SF2">
    <property type="entry name" value="ION-TRANSLOCATING OXIDOREDUCTASE COMPLEX SUBUNIT C"/>
    <property type="match status" value="1"/>
</dbReference>
<dbReference type="OrthoDB" id="297477at2157"/>
<dbReference type="InterPro" id="IPR011538">
    <property type="entry name" value="Nuo51_FMN-bd"/>
</dbReference>
<keyword evidence="3" id="KW-0408">Iron</keyword>
<accession>A0A345E1H9</accession>
<gene>
    <name evidence="6" type="ORF">DU500_06110</name>
</gene>
<dbReference type="GO" id="GO:0009055">
    <property type="term" value="F:electron transfer activity"/>
    <property type="evidence" value="ECO:0007669"/>
    <property type="project" value="InterPro"/>
</dbReference>
<keyword evidence="4" id="KW-0411">Iron-sulfur</keyword>
<dbReference type="GO" id="GO:0016020">
    <property type="term" value="C:membrane"/>
    <property type="evidence" value="ECO:0007669"/>
    <property type="project" value="InterPro"/>
</dbReference>
<organism evidence="6 7">
    <name type="scientific">Haloplanus rubicundus</name>
    <dbReference type="NCBI Taxonomy" id="1547898"/>
    <lineage>
        <taxon>Archaea</taxon>
        <taxon>Methanobacteriati</taxon>
        <taxon>Methanobacteriota</taxon>
        <taxon>Stenosarchaea group</taxon>
        <taxon>Halobacteria</taxon>
        <taxon>Halobacteriales</taxon>
        <taxon>Haloferacaceae</taxon>
        <taxon>Haloplanus</taxon>
    </lineage>
</organism>
<dbReference type="InterPro" id="IPR010208">
    <property type="entry name" value="Ion_transpt_RnfC/RsxC"/>
</dbReference>
<dbReference type="GO" id="GO:0051539">
    <property type="term" value="F:4 iron, 4 sulfur cluster binding"/>
    <property type="evidence" value="ECO:0007669"/>
    <property type="project" value="UniProtKB-KW"/>
</dbReference>
<keyword evidence="7" id="KW-1185">Reference proteome</keyword>
<proteinExistence type="predicted"/>
<dbReference type="KEGG" id="haj:DU500_06110"/>
<feature type="domain" description="NADH-ubiquinone oxidoreductase 51kDa subunit FMN-binding" evidence="5">
    <location>
        <begin position="19"/>
        <end position="174"/>
    </location>
</feature>
<evidence type="ECO:0000256" key="2">
    <source>
        <dbReference type="ARBA" id="ARBA00022723"/>
    </source>
</evidence>
<evidence type="ECO:0000313" key="7">
    <source>
        <dbReference type="Proteomes" id="UP000253273"/>
    </source>
</evidence>
<keyword evidence="2" id="KW-0479">Metal-binding</keyword>
<dbReference type="RefSeq" id="WP_114585197.1">
    <property type="nucleotide sequence ID" value="NZ_CP031150.1"/>
</dbReference>
<dbReference type="Proteomes" id="UP000253273">
    <property type="component" value="Chromosome"/>
</dbReference>
<dbReference type="SUPFAM" id="SSF142019">
    <property type="entry name" value="Nqo1 FMN-binding domain-like"/>
    <property type="match status" value="1"/>
</dbReference>
<reference evidence="6 7" key="1">
    <citation type="submission" date="2018-07" db="EMBL/GenBank/DDBJ databases">
        <title>Genome sequences of Haloplanus sp. CBA1113.</title>
        <authorList>
            <person name="Kim Y.B."/>
            <person name="Roh S.W."/>
        </authorList>
    </citation>
    <scope>NUCLEOTIDE SEQUENCE [LARGE SCALE GENOMIC DNA]</scope>
    <source>
        <strain evidence="6 7">CBA1113</strain>
    </source>
</reference>
<dbReference type="GeneID" id="37282941"/>
<dbReference type="PANTHER" id="PTHR43034">
    <property type="entry name" value="ION-TRANSLOCATING OXIDOREDUCTASE COMPLEX SUBUNIT C"/>
    <property type="match status" value="1"/>
</dbReference>